<evidence type="ECO:0000256" key="2">
    <source>
        <dbReference type="ARBA" id="ARBA00022729"/>
    </source>
</evidence>
<comment type="similarity">
    <text evidence="1">Belongs to the TAFA family.</text>
</comment>
<dbReference type="OMA" id="FIAGTCE"/>
<organism evidence="3 4">
    <name type="scientific">Oryzias melastigma</name>
    <name type="common">Marine medaka</name>
    <dbReference type="NCBI Taxonomy" id="30732"/>
    <lineage>
        <taxon>Eukaryota</taxon>
        <taxon>Metazoa</taxon>
        <taxon>Chordata</taxon>
        <taxon>Craniata</taxon>
        <taxon>Vertebrata</taxon>
        <taxon>Euteleostomi</taxon>
        <taxon>Actinopterygii</taxon>
        <taxon>Neopterygii</taxon>
        <taxon>Teleostei</taxon>
        <taxon>Neoteleostei</taxon>
        <taxon>Acanthomorphata</taxon>
        <taxon>Ovalentaria</taxon>
        <taxon>Atherinomorphae</taxon>
        <taxon>Beloniformes</taxon>
        <taxon>Adrianichthyidae</taxon>
        <taxon>Oryziinae</taxon>
        <taxon>Oryzias</taxon>
    </lineage>
</organism>
<dbReference type="GO" id="GO:0005615">
    <property type="term" value="C:extracellular space"/>
    <property type="evidence" value="ECO:0007669"/>
    <property type="project" value="TreeGrafter"/>
</dbReference>
<dbReference type="GO" id="GO:0007186">
    <property type="term" value="P:G protein-coupled receptor signaling pathway"/>
    <property type="evidence" value="ECO:0007669"/>
    <property type="project" value="TreeGrafter"/>
</dbReference>
<dbReference type="Ensembl" id="ENSOMET00000025232.1">
    <property type="protein sequence ID" value="ENSOMEP00000016695.1"/>
    <property type="gene ID" value="ENSOMEG00000018352.1"/>
</dbReference>
<dbReference type="GO" id="GO:0001664">
    <property type="term" value="F:G protein-coupled receptor binding"/>
    <property type="evidence" value="ECO:0007669"/>
    <property type="project" value="TreeGrafter"/>
</dbReference>
<gene>
    <name evidence="3" type="primary">TAFA5</name>
</gene>
<dbReference type="PANTHER" id="PTHR31878:SF0">
    <property type="entry name" value="CHEMOKINE-LIKE PROTEIN TAFA-5"/>
    <property type="match status" value="1"/>
</dbReference>
<protein>
    <submittedName>
        <fullName evidence="3">TAFA chemokine like family member 5b</fullName>
    </submittedName>
</protein>
<dbReference type="GO" id="GO:0048018">
    <property type="term" value="F:receptor ligand activity"/>
    <property type="evidence" value="ECO:0007669"/>
    <property type="project" value="TreeGrafter"/>
</dbReference>
<sequence length="119" mass="13458">QRGEKEQKTNKIKIAILFIAGTCEVVTLDEDRSQPWRTVNRQSVRCACRKGQMAGTIRARPACVDEGVVRTQRWCEMSPCLKDEACHLLDQRSGWICSQPGGRVKTTTVRLEHLSICVE</sequence>
<dbReference type="InterPro" id="IPR020350">
    <property type="entry name" value="Chemokine-like_TAFA"/>
</dbReference>
<proteinExistence type="inferred from homology"/>
<reference evidence="3" key="1">
    <citation type="submission" date="2025-08" db="UniProtKB">
        <authorList>
            <consortium name="Ensembl"/>
        </authorList>
    </citation>
    <scope>IDENTIFICATION</scope>
</reference>
<dbReference type="PANTHER" id="PTHR31878">
    <property type="entry name" value="CHEMOKINE-LIKE PROTEIN TAFA-5-RELATED"/>
    <property type="match status" value="1"/>
</dbReference>
<dbReference type="GeneTree" id="ENSGT00940000160682"/>
<evidence type="ECO:0000256" key="1">
    <source>
        <dbReference type="ARBA" id="ARBA00006101"/>
    </source>
</evidence>
<dbReference type="InterPro" id="IPR040329">
    <property type="entry name" value="TAFA-5"/>
</dbReference>
<keyword evidence="4" id="KW-1185">Reference proteome</keyword>
<evidence type="ECO:0000313" key="4">
    <source>
        <dbReference type="Proteomes" id="UP000261560"/>
    </source>
</evidence>
<reference evidence="3" key="2">
    <citation type="submission" date="2025-09" db="UniProtKB">
        <authorList>
            <consortium name="Ensembl"/>
        </authorList>
    </citation>
    <scope>IDENTIFICATION</scope>
</reference>
<dbReference type="AlphaFoldDB" id="A0A3B3CH90"/>
<dbReference type="PaxDb" id="30732-ENSOMEP00000016695"/>
<name>A0A3B3CH90_ORYME</name>
<evidence type="ECO:0000313" key="3">
    <source>
        <dbReference type="Ensembl" id="ENSOMEP00000016695.1"/>
    </source>
</evidence>
<dbReference type="Proteomes" id="UP000261560">
    <property type="component" value="Unplaced"/>
</dbReference>
<keyword evidence="2" id="KW-0732">Signal</keyword>
<dbReference type="Pfam" id="PF12020">
    <property type="entry name" value="TAFA"/>
    <property type="match status" value="1"/>
</dbReference>
<accession>A0A3B3CH90</accession>